<comment type="caution">
    <text evidence="2">The sequence shown here is derived from an EMBL/GenBank/DDBJ whole genome shotgun (WGS) entry which is preliminary data.</text>
</comment>
<reference evidence="2" key="1">
    <citation type="submission" date="2022-05" db="EMBL/GenBank/DDBJ databases">
        <authorList>
            <person name="Colautti A."/>
            <person name="Iacumin L."/>
        </authorList>
    </citation>
    <scope>NUCLEOTIDE SEQUENCE</scope>
    <source>
        <strain evidence="2">DSM 30747</strain>
    </source>
</reference>
<proteinExistence type="predicted"/>
<dbReference type="RefSeq" id="WP_269920501.1">
    <property type="nucleotide sequence ID" value="NZ_JAMKBI010000001.1"/>
</dbReference>
<evidence type="ECO:0000259" key="1">
    <source>
        <dbReference type="PROSITE" id="PS50075"/>
    </source>
</evidence>
<name>A0A9X3L611_9BACI</name>
<dbReference type="SUPFAM" id="SSF47336">
    <property type="entry name" value="ACP-like"/>
    <property type="match status" value="1"/>
</dbReference>
<gene>
    <name evidence="2" type="ORF">M9R61_00440</name>
</gene>
<sequence length="79" mass="9023">MTQEKLVSIFTEALEIEASQVTNDLTYNSIPEWDSIAHMTLVAEIEDQFDIMLDTDDVLDMSSFGKAVEILSKYDIKFE</sequence>
<dbReference type="EMBL" id="JAMKBI010000001">
    <property type="protein sequence ID" value="MCZ8531807.1"/>
    <property type="molecule type" value="Genomic_DNA"/>
</dbReference>
<evidence type="ECO:0000313" key="2">
    <source>
        <dbReference type="EMBL" id="MCZ8531807.1"/>
    </source>
</evidence>
<accession>A0A9X3L611</accession>
<dbReference type="Proteomes" id="UP001152172">
    <property type="component" value="Unassembled WGS sequence"/>
</dbReference>
<keyword evidence="3" id="KW-1185">Reference proteome</keyword>
<dbReference type="Gene3D" id="1.10.1200.10">
    <property type="entry name" value="ACP-like"/>
    <property type="match status" value="1"/>
</dbReference>
<dbReference type="PROSITE" id="PS50075">
    <property type="entry name" value="CARRIER"/>
    <property type="match status" value="1"/>
</dbReference>
<dbReference type="InterPro" id="IPR036736">
    <property type="entry name" value="ACP-like_sf"/>
</dbReference>
<feature type="domain" description="Carrier" evidence="1">
    <location>
        <begin position="1"/>
        <end position="75"/>
    </location>
</feature>
<protein>
    <submittedName>
        <fullName evidence="2">Acyl carrier protein</fullName>
    </submittedName>
</protein>
<organism evidence="2 3">
    <name type="scientific">Psychrobacillus psychrodurans</name>
    <dbReference type="NCBI Taxonomy" id="126157"/>
    <lineage>
        <taxon>Bacteria</taxon>
        <taxon>Bacillati</taxon>
        <taxon>Bacillota</taxon>
        <taxon>Bacilli</taxon>
        <taxon>Bacillales</taxon>
        <taxon>Bacillaceae</taxon>
        <taxon>Psychrobacillus</taxon>
    </lineage>
</organism>
<evidence type="ECO:0000313" key="3">
    <source>
        <dbReference type="Proteomes" id="UP001152172"/>
    </source>
</evidence>
<dbReference type="AlphaFoldDB" id="A0A9X3L611"/>
<dbReference type="InterPro" id="IPR009081">
    <property type="entry name" value="PP-bd_ACP"/>
</dbReference>
<dbReference type="Pfam" id="PF00550">
    <property type="entry name" value="PP-binding"/>
    <property type="match status" value="1"/>
</dbReference>